<dbReference type="EMBL" id="FOSZ01000001">
    <property type="protein sequence ID" value="SFK64571.1"/>
    <property type="molecule type" value="Genomic_DNA"/>
</dbReference>
<name>A0A1I4B994_9RHOB</name>
<keyword evidence="1" id="KW-0489">Methyltransferase</keyword>
<reference evidence="2" key="1">
    <citation type="submission" date="2016-10" db="EMBL/GenBank/DDBJ databases">
        <authorList>
            <person name="Varghese N."/>
            <person name="Submissions S."/>
        </authorList>
    </citation>
    <scope>NUCLEOTIDE SEQUENCE [LARGE SCALE GENOMIC DNA]</scope>
    <source>
        <strain evidence="2">DSM 28453</strain>
    </source>
</reference>
<keyword evidence="2" id="KW-1185">Reference proteome</keyword>
<dbReference type="Proteomes" id="UP000198851">
    <property type="component" value="Unassembled WGS sequence"/>
</dbReference>
<dbReference type="Pfam" id="PF13578">
    <property type="entry name" value="Methyltransf_24"/>
    <property type="match status" value="1"/>
</dbReference>
<organism evidence="1 2">
    <name type="scientific">Shimia haliotis</name>
    <dbReference type="NCBI Taxonomy" id="1280847"/>
    <lineage>
        <taxon>Bacteria</taxon>
        <taxon>Pseudomonadati</taxon>
        <taxon>Pseudomonadota</taxon>
        <taxon>Alphaproteobacteria</taxon>
        <taxon>Rhodobacterales</taxon>
        <taxon>Roseobacteraceae</taxon>
    </lineage>
</organism>
<evidence type="ECO:0000313" key="1">
    <source>
        <dbReference type="EMBL" id="SFK64571.1"/>
    </source>
</evidence>
<dbReference type="SUPFAM" id="SSF53335">
    <property type="entry name" value="S-adenosyl-L-methionine-dependent methyltransferases"/>
    <property type="match status" value="1"/>
</dbReference>
<proteinExistence type="predicted"/>
<dbReference type="STRING" id="1280847.SAMN04488036_101855"/>
<dbReference type="GO" id="GO:0032259">
    <property type="term" value="P:methylation"/>
    <property type="evidence" value="ECO:0007669"/>
    <property type="project" value="UniProtKB-KW"/>
</dbReference>
<protein>
    <submittedName>
        <fullName evidence="1">Methyltransferase domain-containing protein</fullName>
    </submittedName>
</protein>
<keyword evidence="1" id="KW-0808">Transferase</keyword>
<dbReference type="InterPro" id="IPR029063">
    <property type="entry name" value="SAM-dependent_MTases_sf"/>
</dbReference>
<dbReference type="Gene3D" id="3.40.50.150">
    <property type="entry name" value="Vaccinia Virus protein VP39"/>
    <property type="match status" value="1"/>
</dbReference>
<accession>A0A1I4B994</accession>
<dbReference type="GO" id="GO:0008168">
    <property type="term" value="F:methyltransferase activity"/>
    <property type="evidence" value="ECO:0007669"/>
    <property type="project" value="UniProtKB-KW"/>
</dbReference>
<evidence type="ECO:0000313" key="2">
    <source>
        <dbReference type="Proteomes" id="UP000198851"/>
    </source>
</evidence>
<gene>
    <name evidence="1" type="ORF">SAMN04488036_101855</name>
</gene>
<dbReference type="AlphaFoldDB" id="A0A1I4B994"/>
<sequence length="229" mass="25924">MGTTDKIVETAIEQSASRHDLWVNLITSLKCAALCEIGVWRGEFAETLLSRVDGIESYVLIDPWRNLPDWNKPANKSDIAFENIRKHALHRVEPFADKVVEMRGTTKEMCPMIADRSLDFAYLDGDHTLRGITIDLTMVLPKIREGGFIGGDDFTKTIWQHSDEFSPSEVFPYAIYFAEAHDLTIYTLPRNQFLIVNDNSGFRVCDFGGYAVLTPAEIYSKPPVEEPSF</sequence>